<name>A0A1I8FL40_9PLAT</name>
<dbReference type="AlphaFoldDB" id="A0A1I8FL40"/>
<dbReference type="WBParaSite" id="maker-unitig_39391-snap-gene-0.1-mRNA-1">
    <property type="protein sequence ID" value="maker-unitig_39391-snap-gene-0.1-mRNA-1"/>
    <property type="gene ID" value="maker-unitig_39391-snap-gene-0.1"/>
</dbReference>
<evidence type="ECO:0000313" key="3">
    <source>
        <dbReference type="WBParaSite" id="maker-unitig_39391-snap-gene-0.1-mRNA-1"/>
    </source>
</evidence>
<proteinExistence type="predicted"/>
<accession>A0A1I8FL40</accession>
<dbReference type="Proteomes" id="UP000095280">
    <property type="component" value="Unplaced"/>
</dbReference>
<sequence>FSSFNIRQFLLPQFLYIAFLPRQIHRLSRTATGMFFGLRNEECSSGGCLMSSPQQLAVDQWVGTSRLSITVRKSFVPKLLIWMHRFSKKASAGLDRDERPDDPCEADITS</sequence>
<feature type="region of interest" description="Disordered" evidence="1">
    <location>
        <begin position="90"/>
        <end position="110"/>
    </location>
</feature>
<protein>
    <submittedName>
        <fullName evidence="3">Secreted protein</fullName>
    </submittedName>
</protein>
<evidence type="ECO:0000313" key="2">
    <source>
        <dbReference type="Proteomes" id="UP000095280"/>
    </source>
</evidence>
<organism evidence="2 3">
    <name type="scientific">Macrostomum lignano</name>
    <dbReference type="NCBI Taxonomy" id="282301"/>
    <lineage>
        <taxon>Eukaryota</taxon>
        <taxon>Metazoa</taxon>
        <taxon>Spiralia</taxon>
        <taxon>Lophotrochozoa</taxon>
        <taxon>Platyhelminthes</taxon>
        <taxon>Rhabditophora</taxon>
        <taxon>Macrostomorpha</taxon>
        <taxon>Macrostomida</taxon>
        <taxon>Macrostomidae</taxon>
        <taxon>Macrostomum</taxon>
    </lineage>
</organism>
<reference evidence="3" key="1">
    <citation type="submission" date="2016-11" db="UniProtKB">
        <authorList>
            <consortium name="WormBaseParasite"/>
        </authorList>
    </citation>
    <scope>IDENTIFICATION</scope>
</reference>
<keyword evidence="2" id="KW-1185">Reference proteome</keyword>
<evidence type="ECO:0000256" key="1">
    <source>
        <dbReference type="SAM" id="MobiDB-lite"/>
    </source>
</evidence>